<dbReference type="Pfam" id="PF03698">
    <property type="entry name" value="UPF0180"/>
    <property type="match status" value="1"/>
</dbReference>
<reference evidence="1 2" key="1">
    <citation type="journal article" date="2019" name="Microorganisms">
        <title>Paenibacillus lutrae sp. nov., A Chitinolytic Species Isolated from A River Otter in Castril Natural Park, Granada, Spain.</title>
        <authorList>
            <person name="Rodriguez M."/>
            <person name="Reina J.C."/>
            <person name="Bejar V."/>
            <person name="Llamas I."/>
        </authorList>
    </citation>
    <scope>NUCLEOTIDE SEQUENCE [LARGE SCALE GENOMIC DNA]</scope>
    <source>
        <strain evidence="1 2">N10</strain>
    </source>
</reference>
<proteinExistence type="predicted"/>
<protein>
    <recommendedName>
        <fullName evidence="3">YkuS family protein</fullName>
    </recommendedName>
</protein>
<keyword evidence="2" id="KW-1185">Reference proteome</keyword>
<evidence type="ECO:0000313" key="1">
    <source>
        <dbReference type="EMBL" id="MVO98010.1"/>
    </source>
</evidence>
<accession>A0A7X3JXL1</accession>
<dbReference type="InterPro" id="IPR005370">
    <property type="entry name" value="UPF0180"/>
</dbReference>
<dbReference type="AlphaFoldDB" id="A0A7X3JXL1"/>
<organism evidence="1 2">
    <name type="scientific">Paenibacillus lutrae</name>
    <dbReference type="NCBI Taxonomy" id="2078573"/>
    <lineage>
        <taxon>Bacteria</taxon>
        <taxon>Bacillati</taxon>
        <taxon>Bacillota</taxon>
        <taxon>Bacilli</taxon>
        <taxon>Bacillales</taxon>
        <taxon>Paenibacillaceae</taxon>
        <taxon>Paenibacillus</taxon>
    </lineage>
</organism>
<evidence type="ECO:0000313" key="2">
    <source>
        <dbReference type="Proteomes" id="UP000490800"/>
    </source>
</evidence>
<gene>
    <name evidence="1" type="ORF">EDM21_00360</name>
</gene>
<dbReference type="RefSeq" id="WP_068773959.1">
    <property type="nucleotide sequence ID" value="NZ_RHLK01000001.1"/>
</dbReference>
<dbReference type="Proteomes" id="UP000490800">
    <property type="component" value="Unassembled WGS sequence"/>
</dbReference>
<dbReference type="EMBL" id="RHLK01000001">
    <property type="protein sequence ID" value="MVO98010.1"/>
    <property type="molecule type" value="Genomic_DNA"/>
</dbReference>
<name>A0A7X3JXL1_9BACL</name>
<dbReference type="OrthoDB" id="1708042at2"/>
<evidence type="ECO:0008006" key="3">
    <source>
        <dbReference type="Google" id="ProtNLM"/>
    </source>
</evidence>
<comment type="caution">
    <text evidence="1">The sequence shown here is derived from an EMBL/GenBank/DDBJ whole genome shotgun (WGS) entry which is preliminary data.</text>
</comment>
<sequence>MAKIAVEESLTSIKQALADNGYEVTSIEQSQDAACLVISGQDQNIMGITAATTPAPVISAHGLTDEEIVQAVNKQTGLQSY</sequence>